<reference evidence="1 2" key="1">
    <citation type="submission" date="2018-06" db="EMBL/GenBank/DDBJ databases">
        <title>Comparative genomics reveals the genomic features of Rhizophagus irregularis, R. cerebriforme, R. diaphanum and Gigaspora rosea, and their symbiotic lifestyle signature.</title>
        <authorList>
            <person name="Morin E."/>
            <person name="San Clemente H."/>
            <person name="Chen E.C.H."/>
            <person name="De La Providencia I."/>
            <person name="Hainaut M."/>
            <person name="Kuo A."/>
            <person name="Kohler A."/>
            <person name="Murat C."/>
            <person name="Tang N."/>
            <person name="Roy S."/>
            <person name="Loubradou J."/>
            <person name="Henrissat B."/>
            <person name="Grigoriev I.V."/>
            <person name="Corradi N."/>
            <person name="Roux C."/>
            <person name="Martin F.M."/>
        </authorList>
    </citation>
    <scope>NUCLEOTIDE SEQUENCE [LARGE SCALE GENOMIC DNA]</scope>
    <source>
        <strain evidence="1 2">DAOM 227022</strain>
    </source>
</reference>
<dbReference type="EMBL" id="QKYT01000178">
    <property type="protein sequence ID" value="RIA90540.1"/>
    <property type="molecule type" value="Genomic_DNA"/>
</dbReference>
<protein>
    <submittedName>
        <fullName evidence="1">Uncharacterized protein</fullName>
    </submittedName>
</protein>
<name>A0A397SWH0_9GLOM</name>
<dbReference type="AlphaFoldDB" id="A0A397SWH0"/>
<gene>
    <name evidence="1" type="ORF">C1645_769796</name>
</gene>
<evidence type="ECO:0000313" key="2">
    <source>
        <dbReference type="Proteomes" id="UP000265703"/>
    </source>
</evidence>
<evidence type="ECO:0000313" key="1">
    <source>
        <dbReference type="EMBL" id="RIA90540.1"/>
    </source>
</evidence>
<comment type="caution">
    <text evidence="1">The sequence shown here is derived from an EMBL/GenBank/DDBJ whole genome shotgun (WGS) entry which is preliminary data.</text>
</comment>
<sequence>MMLFSFNLRDSPRMIYHVTAAASIVMRTLKLYSHIQYVRIYGNLYYSKQIMNFLKKKIRQ</sequence>
<organism evidence="1 2">
    <name type="scientific">Glomus cerebriforme</name>
    <dbReference type="NCBI Taxonomy" id="658196"/>
    <lineage>
        <taxon>Eukaryota</taxon>
        <taxon>Fungi</taxon>
        <taxon>Fungi incertae sedis</taxon>
        <taxon>Mucoromycota</taxon>
        <taxon>Glomeromycotina</taxon>
        <taxon>Glomeromycetes</taxon>
        <taxon>Glomerales</taxon>
        <taxon>Glomeraceae</taxon>
        <taxon>Glomus</taxon>
    </lineage>
</organism>
<keyword evidence="2" id="KW-1185">Reference proteome</keyword>
<dbReference type="Proteomes" id="UP000265703">
    <property type="component" value="Unassembled WGS sequence"/>
</dbReference>
<proteinExistence type="predicted"/>
<accession>A0A397SWH0</accession>